<sequence length="302" mass="33742">MLKQPLITDDTYEMLTFKTLTEREKIMTDTVNWKNIHDHVVEWVLEAGESLKRAVKGHLNVESKSSPDDLVTNMDKQTEQFFINKVRTSYPGHQIVSEEGFGDEVKSTKGILWFIDPIDGTMNFVHQKRHFAISVGIYEEGVGKVAVIYDVISGDIYHCIAGHGAYINDEKLDELDSGELKTSVVAINGTWLSKNRRIDPEIVRGIAEHTRGTRSYGSAAIELAYVAYGILDGYLSMRLAPWDFGAGLILIDEVGGKATQVDGQPLQLLEQNSILIGKKGVHAEMLRYVQEGIQGGKYVQQK</sequence>
<feature type="binding site" evidence="5">
    <location>
        <position position="98"/>
    </location>
    <ligand>
        <name>Mg(2+)</name>
        <dbReference type="ChEBI" id="CHEBI:18420"/>
        <label>1</label>
        <note>catalytic</note>
    </ligand>
</feature>
<dbReference type="PROSITE" id="PS00629">
    <property type="entry name" value="IMP_1"/>
    <property type="match status" value="1"/>
</dbReference>
<dbReference type="AlphaFoldDB" id="A0A8J2VNW9"/>
<reference evidence="6" key="1">
    <citation type="journal article" date="2014" name="Int. J. Syst. Evol. Microbiol.">
        <title>Complete genome sequence of Corynebacterium casei LMG S-19264T (=DSM 44701T), isolated from a smear-ripened cheese.</title>
        <authorList>
            <consortium name="US DOE Joint Genome Institute (JGI-PGF)"/>
            <person name="Walter F."/>
            <person name="Albersmeier A."/>
            <person name="Kalinowski J."/>
            <person name="Ruckert C."/>
        </authorList>
    </citation>
    <scope>NUCLEOTIDE SEQUENCE</scope>
    <source>
        <strain evidence="6">CGMCC 1.15371</strain>
    </source>
</reference>
<comment type="cofactor">
    <cofactor evidence="1 5">
        <name>Mg(2+)</name>
        <dbReference type="ChEBI" id="CHEBI:18420"/>
    </cofactor>
</comment>
<evidence type="ECO:0000256" key="2">
    <source>
        <dbReference type="ARBA" id="ARBA00022723"/>
    </source>
</evidence>
<dbReference type="Proteomes" id="UP000628775">
    <property type="component" value="Unassembled WGS sequence"/>
</dbReference>
<evidence type="ECO:0000256" key="5">
    <source>
        <dbReference type="PIRSR" id="PIRSR600760-2"/>
    </source>
</evidence>
<dbReference type="SUPFAM" id="SSF56655">
    <property type="entry name" value="Carbohydrate phosphatase"/>
    <property type="match status" value="1"/>
</dbReference>
<evidence type="ECO:0000256" key="1">
    <source>
        <dbReference type="ARBA" id="ARBA00001946"/>
    </source>
</evidence>
<keyword evidence="2 5" id="KW-0479">Metal-binding</keyword>
<dbReference type="EMBL" id="BMIR01000008">
    <property type="protein sequence ID" value="GGE40978.1"/>
    <property type="molecule type" value="Genomic_DNA"/>
</dbReference>
<feature type="binding site" evidence="5">
    <location>
        <position position="116"/>
    </location>
    <ligand>
        <name>Mg(2+)</name>
        <dbReference type="ChEBI" id="CHEBI:18420"/>
        <label>1</label>
        <note>catalytic</note>
    </ligand>
</feature>
<keyword evidence="7" id="KW-1185">Reference proteome</keyword>
<keyword evidence="3" id="KW-0378">Hydrolase</keyword>
<feature type="binding site" evidence="5">
    <location>
        <position position="119"/>
    </location>
    <ligand>
        <name>Mg(2+)</name>
        <dbReference type="ChEBI" id="CHEBI:18420"/>
        <label>1</label>
        <note>catalytic</note>
    </ligand>
</feature>
<dbReference type="PANTHER" id="PTHR20854:SF4">
    <property type="entry name" value="INOSITOL-1-MONOPHOSPHATASE-RELATED"/>
    <property type="match status" value="1"/>
</dbReference>
<dbReference type="PRINTS" id="PR00377">
    <property type="entry name" value="IMPHPHTASES"/>
</dbReference>
<dbReference type="GO" id="GO:0046872">
    <property type="term" value="F:metal ion binding"/>
    <property type="evidence" value="ECO:0007669"/>
    <property type="project" value="UniProtKB-KW"/>
</dbReference>
<dbReference type="Pfam" id="PF00459">
    <property type="entry name" value="Inositol_P"/>
    <property type="match status" value="1"/>
</dbReference>
<evidence type="ECO:0000313" key="6">
    <source>
        <dbReference type="EMBL" id="GGE40978.1"/>
    </source>
</evidence>
<reference evidence="6" key="2">
    <citation type="submission" date="2020-09" db="EMBL/GenBank/DDBJ databases">
        <authorList>
            <person name="Sun Q."/>
            <person name="Zhou Y."/>
        </authorList>
    </citation>
    <scope>NUCLEOTIDE SEQUENCE</scope>
    <source>
        <strain evidence="6">CGMCC 1.15371</strain>
    </source>
</reference>
<evidence type="ECO:0000256" key="3">
    <source>
        <dbReference type="ARBA" id="ARBA00022801"/>
    </source>
</evidence>
<protein>
    <submittedName>
        <fullName evidence="6">Inositol-1-monophosphatase</fullName>
    </submittedName>
</protein>
<dbReference type="InterPro" id="IPR020583">
    <property type="entry name" value="Inositol_monoP_metal-BS"/>
</dbReference>
<name>A0A8J2VNW9_9BACL</name>
<keyword evidence="4 5" id="KW-0460">Magnesium</keyword>
<feature type="binding site" evidence="5">
    <location>
        <position position="118"/>
    </location>
    <ligand>
        <name>Mg(2+)</name>
        <dbReference type="ChEBI" id="CHEBI:18420"/>
        <label>1</label>
        <note>catalytic</note>
    </ligand>
</feature>
<accession>A0A8J2VNW9</accession>
<dbReference type="GO" id="GO:0007165">
    <property type="term" value="P:signal transduction"/>
    <property type="evidence" value="ECO:0007669"/>
    <property type="project" value="TreeGrafter"/>
</dbReference>
<dbReference type="FunFam" id="3.30.540.10:FF:000003">
    <property type="entry name" value="Inositol-1-monophosphatase"/>
    <property type="match status" value="1"/>
</dbReference>
<evidence type="ECO:0000313" key="7">
    <source>
        <dbReference type="Proteomes" id="UP000628775"/>
    </source>
</evidence>
<evidence type="ECO:0000256" key="4">
    <source>
        <dbReference type="ARBA" id="ARBA00022842"/>
    </source>
</evidence>
<comment type="caution">
    <text evidence="6">The sequence shown here is derived from an EMBL/GenBank/DDBJ whole genome shotgun (WGS) entry which is preliminary data.</text>
</comment>
<proteinExistence type="predicted"/>
<dbReference type="CDD" id="cd01637">
    <property type="entry name" value="IMPase_like"/>
    <property type="match status" value="1"/>
</dbReference>
<organism evidence="6 7">
    <name type="scientific">Pullulanibacillus camelliae</name>
    <dbReference type="NCBI Taxonomy" id="1707096"/>
    <lineage>
        <taxon>Bacteria</taxon>
        <taxon>Bacillati</taxon>
        <taxon>Bacillota</taxon>
        <taxon>Bacilli</taxon>
        <taxon>Bacillales</taxon>
        <taxon>Sporolactobacillaceae</taxon>
        <taxon>Pullulanibacillus</taxon>
    </lineage>
</organism>
<dbReference type="GO" id="GO:0008934">
    <property type="term" value="F:inositol monophosphate 1-phosphatase activity"/>
    <property type="evidence" value="ECO:0007669"/>
    <property type="project" value="TreeGrafter"/>
</dbReference>
<dbReference type="Gene3D" id="3.30.540.10">
    <property type="entry name" value="Fructose-1,6-Bisphosphatase, subunit A, domain 1"/>
    <property type="match status" value="1"/>
</dbReference>
<dbReference type="InterPro" id="IPR000760">
    <property type="entry name" value="Inositol_monophosphatase-like"/>
</dbReference>
<dbReference type="Gene3D" id="3.40.190.80">
    <property type="match status" value="1"/>
</dbReference>
<feature type="binding site" evidence="5">
    <location>
        <position position="243"/>
    </location>
    <ligand>
        <name>Mg(2+)</name>
        <dbReference type="ChEBI" id="CHEBI:18420"/>
        <label>1</label>
        <note>catalytic</note>
    </ligand>
</feature>
<gene>
    <name evidence="6" type="primary">suhB</name>
    <name evidence="6" type="ORF">GCM10011391_19630</name>
</gene>
<dbReference type="GO" id="GO:0006020">
    <property type="term" value="P:inositol metabolic process"/>
    <property type="evidence" value="ECO:0007669"/>
    <property type="project" value="TreeGrafter"/>
</dbReference>
<dbReference type="PANTHER" id="PTHR20854">
    <property type="entry name" value="INOSITOL MONOPHOSPHATASE"/>
    <property type="match status" value="1"/>
</dbReference>